<evidence type="ECO:0000313" key="1">
    <source>
        <dbReference type="EMBL" id="GAA0723379.1"/>
    </source>
</evidence>
<dbReference type="SUPFAM" id="SSF102198">
    <property type="entry name" value="Putative cyclase"/>
    <property type="match status" value="1"/>
</dbReference>
<reference evidence="2" key="1">
    <citation type="journal article" date="2019" name="Int. J. Syst. Evol. Microbiol.">
        <title>The Global Catalogue of Microorganisms (GCM) 10K type strain sequencing project: providing services to taxonomists for standard genome sequencing and annotation.</title>
        <authorList>
            <consortium name="The Broad Institute Genomics Platform"/>
            <consortium name="The Broad Institute Genome Sequencing Center for Infectious Disease"/>
            <person name="Wu L."/>
            <person name="Ma J."/>
        </authorList>
    </citation>
    <scope>NUCLEOTIDE SEQUENCE [LARGE SCALE GENOMIC DNA]</scope>
    <source>
        <strain evidence="2">JCM 1405</strain>
    </source>
</reference>
<proteinExistence type="predicted"/>
<dbReference type="Gene3D" id="3.50.30.50">
    <property type="entry name" value="Putative cyclase"/>
    <property type="match status" value="1"/>
</dbReference>
<accession>A0ABP3U732</accession>
<gene>
    <name evidence="1" type="ORF">GCM10008905_15940</name>
</gene>
<dbReference type="RefSeq" id="WP_343768615.1">
    <property type="nucleotide sequence ID" value="NZ_BAAACF010000001.1"/>
</dbReference>
<comment type="caution">
    <text evidence="1">The sequence shown here is derived from an EMBL/GenBank/DDBJ whole genome shotgun (WGS) entry which is preliminary data.</text>
</comment>
<dbReference type="PANTHER" id="PTHR31118">
    <property type="entry name" value="CYCLASE-LIKE PROTEIN 2"/>
    <property type="match status" value="1"/>
</dbReference>
<dbReference type="Pfam" id="PF04199">
    <property type="entry name" value="Cyclase"/>
    <property type="match status" value="1"/>
</dbReference>
<keyword evidence="2" id="KW-1185">Reference proteome</keyword>
<name>A0ABP3U732_9CLOT</name>
<organism evidence="1 2">
    <name type="scientific">Clostridium malenominatum</name>
    <dbReference type="NCBI Taxonomy" id="1539"/>
    <lineage>
        <taxon>Bacteria</taxon>
        <taxon>Bacillati</taxon>
        <taxon>Bacillota</taxon>
        <taxon>Clostridia</taxon>
        <taxon>Eubacteriales</taxon>
        <taxon>Clostridiaceae</taxon>
        <taxon>Clostridium</taxon>
    </lineage>
</organism>
<dbReference type="InterPro" id="IPR037175">
    <property type="entry name" value="KFase_sf"/>
</dbReference>
<dbReference type="InterPro" id="IPR007325">
    <property type="entry name" value="KFase/CYL"/>
</dbReference>
<sequence>MKLIDLTHELEDGLLSYSVDETPSIFPLATIDSFGYEVNKLLITTHTSTHIDAPKHVLNYGEAIDTMPLENFFGTAFILDVSFIENTVISLEIFCKLYTCDADYIFFYTGSESKWNTQEYLYNYKYPSLDLCDYISKLPIKGVGFDTISIDSPHSVSLENHKALLKNNKIIIENLNTLSLLKNKLCTVFIFPLKIKNGDGSPARIIAQI</sequence>
<evidence type="ECO:0000313" key="2">
    <source>
        <dbReference type="Proteomes" id="UP001500339"/>
    </source>
</evidence>
<protein>
    <submittedName>
        <fullName evidence="1">Cyclase family protein</fullName>
    </submittedName>
</protein>
<dbReference type="EMBL" id="BAAACF010000001">
    <property type="protein sequence ID" value="GAA0723379.1"/>
    <property type="molecule type" value="Genomic_DNA"/>
</dbReference>
<dbReference type="Proteomes" id="UP001500339">
    <property type="component" value="Unassembled WGS sequence"/>
</dbReference>
<dbReference type="PANTHER" id="PTHR31118:SF12">
    <property type="entry name" value="CYCLASE-LIKE PROTEIN 2"/>
    <property type="match status" value="1"/>
</dbReference>